<proteinExistence type="predicted"/>
<organism evidence="1">
    <name type="scientific">Anguilla anguilla</name>
    <name type="common">European freshwater eel</name>
    <name type="synonym">Muraena anguilla</name>
    <dbReference type="NCBI Taxonomy" id="7936"/>
    <lineage>
        <taxon>Eukaryota</taxon>
        <taxon>Metazoa</taxon>
        <taxon>Chordata</taxon>
        <taxon>Craniata</taxon>
        <taxon>Vertebrata</taxon>
        <taxon>Euteleostomi</taxon>
        <taxon>Actinopterygii</taxon>
        <taxon>Neopterygii</taxon>
        <taxon>Teleostei</taxon>
        <taxon>Anguilliformes</taxon>
        <taxon>Anguillidae</taxon>
        <taxon>Anguilla</taxon>
    </lineage>
</organism>
<dbReference type="AlphaFoldDB" id="A0A0E9QDW3"/>
<dbReference type="EMBL" id="GBXM01094057">
    <property type="protein sequence ID" value="JAH14520.1"/>
    <property type="molecule type" value="Transcribed_RNA"/>
</dbReference>
<evidence type="ECO:0000313" key="1">
    <source>
        <dbReference type="EMBL" id="JAH14520.1"/>
    </source>
</evidence>
<protein>
    <submittedName>
        <fullName evidence="1">Uncharacterized protein</fullName>
    </submittedName>
</protein>
<name>A0A0E9QDW3_ANGAN</name>
<sequence length="35" mass="3973">MYCNSAFSLTQGTDTAFANNLKLRRNKSLIPRLAR</sequence>
<reference evidence="1" key="1">
    <citation type="submission" date="2014-11" db="EMBL/GenBank/DDBJ databases">
        <authorList>
            <person name="Amaro Gonzalez C."/>
        </authorList>
    </citation>
    <scope>NUCLEOTIDE SEQUENCE</scope>
</reference>
<reference evidence="1" key="2">
    <citation type="journal article" date="2015" name="Fish Shellfish Immunol.">
        <title>Early steps in the European eel (Anguilla anguilla)-Vibrio vulnificus interaction in the gills: Role of the RtxA13 toxin.</title>
        <authorList>
            <person name="Callol A."/>
            <person name="Pajuelo D."/>
            <person name="Ebbesson L."/>
            <person name="Teles M."/>
            <person name="MacKenzie S."/>
            <person name="Amaro C."/>
        </authorList>
    </citation>
    <scope>NUCLEOTIDE SEQUENCE</scope>
</reference>
<accession>A0A0E9QDW3</accession>